<feature type="transmembrane region" description="Helical" evidence="8">
    <location>
        <begin position="183"/>
        <end position="204"/>
    </location>
</feature>
<feature type="domain" description="ABC transmembrane type-2" evidence="9">
    <location>
        <begin position="134"/>
        <end position="375"/>
    </location>
</feature>
<dbReference type="PROSITE" id="PS51012">
    <property type="entry name" value="ABC_TM2"/>
    <property type="match status" value="1"/>
</dbReference>
<organism evidence="10 11">
    <name type="scientific">Candidatus Sulfobium mesophilum</name>
    <dbReference type="NCBI Taxonomy" id="2016548"/>
    <lineage>
        <taxon>Bacteria</taxon>
        <taxon>Pseudomonadati</taxon>
        <taxon>Nitrospirota</taxon>
        <taxon>Nitrospiria</taxon>
        <taxon>Nitrospirales</taxon>
        <taxon>Nitrospiraceae</taxon>
        <taxon>Candidatus Sulfobium</taxon>
    </lineage>
</organism>
<feature type="transmembrane region" description="Helical" evidence="8">
    <location>
        <begin position="354"/>
        <end position="372"/>
    </location>
</feature>
<comment type="subcellular location">
    <subcellularLocation>
        <location evidence="1">Cell membrane</location>
        <topology evidence="1">Multi-pass membrane protein</topology>
    </subcellularLocation>
</comment>
<feature type="transmembrane region" description="Helical" evidence="8">
    <location>
        <begin position="261"/>
        <end position="283"/>
    </location>
</feature>
<keyword evidence="11" id="KW-1185">Reference proteome</keyword>
<keyword evidence="4" id="KW-1003">Cell membrane</keyword>
<evidence type="ECO:0000256" key="1">
    <source>
        <dbReference type="ARBA" id="ARBA00004651"/>
    </source>
</evidence>
<evidence type="ECO:0000256" key="4">
    <source>
        <dbReference type="ARBA" id="ARBA00022475"/>
    </source>
</evidence>
<evidence type="ECO:0000313" key="11">
    <source>
        <dbReference type="Proteomes" id="UP000245125"/>
    </source>
</evidence>
<name>A0A2U3QH52_9BACT</name>
<gene>
    <name evidence="10" type="ORF">NBG4_310019</name>
</gene>
<feature type="transmembrane region" description="Helical" evidence="8">
    <location>
        <begin position="295"/>
        <end position="314"/>
    </location>
</feature>
<keyword evidence="7 8" id="KW-0472">Membrane</keyword>
<evidence type="ECO:0000256" key="2">
    <source>
        <dbReference type="ARBA" id="ARBA00007783"/>
    </source>
</evidence>
<keyword evidence="6 8" id="KW-1133">Transmembrane helix</keyword>
<feature type="transmembrane region" description="Helical" evidence="8">
    <location>
        <begin position="234"/>
        <end position="255"/>
    </location>
</feature>
<evidence type="ECO:0000256" key="8">
    <source>
        <dbReference type="SAM" id="Phobius"/>
    </source>
</evidence>
<dbReference type="Proteomes" id="UP000245125">
    <property type="component" value="Unassembled WGS sequence"/>
</dbReference>
<evidence type="ECO:0000256" key="3">
    <source>
        <dbReference type="ARBA" id="ARBA00022448"/>
    </source>
</evidence>
<protein>
    <submittedName>
        <fullName evidence="10">ABC-2 type transporter</fullName>
    </submittedName>
</protein>
<evidence type="ECO:0000256" key="5">
    <source>
        <dbReference type="ARBA" id="ARBA00022692"/>
    </source>
</evidence>
<dbReference type="PANTHER" id="PTHR30294:SF29">
    <property type="entry name" value="MULTIDRUG ABC TRANSPORTER PERMEASE YBHS-RELATED"/>
    <property type="match status" value="1"/>
</dbReference>
<dbReference type="GO" id="GO:0005886">
    <property type="term" value="C:plasma membrane"/>
    <property type="evidence" value="ECO:0007669"/>
    <property type="project" value="UniProtKB-SubCell"/>
</dbReference>
<dbReference type="PANTHER" id="PTHR30294">
    <property type="entry name" value="MEMBRANE COMPONENT OF ABC TRANSPORTER YHHJ-RELATED"/>
    <property type="match status" value="1"/>
</dbReference>
<dbReference type="InterPro" id="IPR047817">
    <property type="entry name" value="ABC2_TM_bact-type"/>
</dbReference>
<sequence>MRLHRLTAIARKEVLQIMRDARSIAIVVGMPVIMMLAFGYGISFDVKHLPVYVFDREGSQKSQDLLKHFQASEYFEVVQTVNNYPALVRAVDAGDCKLALVVPHDFSHKLNSGRPVTVQALIDGTDSNSANIAIAYSQAVVQNYSRQIQFDWIRRHGQSAILAPLSIDARTWFNENLESLANIVPGVIVIVMAVVGTFLTALTISREWERGTMEQLISTPVTALELMIGKLAPYFVIGLVDTCLCTALGILWFGVPFRGSWIWFFISSTLFLIVILSVGYFISVTAKSQLAASQISLFATFLPTFLLSGFLFPIDQMPVAIQAVTYLFPARYYMTIVRNVFLKGAAITLLLNELIAMSIMAFLLVFIATRIFKKKLS</sequence>
<dbReference type="OrthoDB" id="9808686at2"/>
<dbReference type="Pfam" id="PF12698">
    <property type="entry name" value="ABC2_membrane_3"/>
    <property type="match status" value="1"/>
</dbReference>
<reference evidence="11" key="1">
    <citation type="submission" date="2018-03" db="EMBL/GenBank/DDBJ databases">
        <authorList>
            <person name="Zecchin S."/>
        </authorList>
    </citation>
    <scope>NUCLEOTIDE SEQUENCE [LARGE SCALE GENOMIC DNA]</scope>
</reference>
<dbReference type="InterPro" id="IPR051449">
    <property type="entry name" value="ABC-2_transporter_component"/>
</dbReference>
<evidence type="ECO:0000256" key="6">
    <source>
        <dbReference type="ARBA" id="ARBA00022989"/>
    </source>
</evidence>
<evidence type="ECO:0000259" key="9">
    <source>
        <dbReference type="PROSITE" id="PS51012"/>
    </source>
</evidence>
<keyword evidence="5 8" id="KW-0812">Transmembrane</keyword>
<accession>A0A2U3QH52</accession>
<evidence type="ECO:0000313" key="10">
    <source>
        <dbReference type="EMBL" id="SPQ00746.1"/>
    </source>
</evidence>
<evidence type="ECO:0000256" key="7">
    <source>
        <dbReference type="ARBA" id="ARBA00023136"/>
    </source>
</evidence>
<proteinExistence type="inferred from homology"/>
<dbReference type="Gene3D" id="3.40.1710.10">
    <property type="entry name" value="abc type-2 transporter like domain"/>
    <property type="match status" value="1"/>
</dbReference>
<keyword evidence="3" id="KW-0813">Transport</keyword>
<dbReference type="GO" id="GO:0140359">
    <property type="term" value="F:ABC-type transporter activity"/>
    <property type="evidence" value="ECO:0007669"/>
    <property type="project" value="InterPro"/>
</dbReference>
<dbReference type="AlphaFoldDB" id="A0A2U3QH52"/>
<feature type="transmembrane region" description="Helical" evidence="8">
    <location>
        <begin position="21"/>
        <end position="42"/>
    </location>
</feature>
<comment type="similarity">
    <text evidence="2">Belongs to the ABC-2 integral membrane protein family.</text>
</comment>
<dbReference type="InterPro" id="IPR013525">
    <property type="entry name" value="ABC2_TM"/>
</dbReference>
<dbReference type="EMBL" id="OUUY01000077">
    <property type="protein sequence ID" value="SPQ00746.1"/>
    <property type="molecule type" value="Genomic_DNA"/>
</dbReference>